<comment type="caution">
    <text evidence="1">The sequence shown here is derived from an EMBL/GenBank/DDBJ whole genome shotgun (WGS) entry which is preliminary data.</text>
</comment>
<dbReference type="GO" id="GO:0000287">
    <property type="term" value="F:magnesium ion binding"/>
    <property type="evidence" value="ECO:0007669"/>
    <property type="project" value="TreeGrafter"/>
</dbReference>
<sequence length="236" mass="26285">MISPPRSTKHTLATAPSLQDASVTVAAFDFDGTLIDRDSLWHFLRHCCSTGQLLRAFFLASPYLLAWQLRLGRDSNSRAKAQLLKHAFHALSPAALRERGAAFVPQLDHWLRPAMRERLAWHRAAGHHLVLVSASLDVYLAPWAQQQGFAACLSSQLAHTDSGHWHGHFVTGNCYGPEKARRLSGYLAQQFGVANSHGKAPYLLYAYGDTRGDREMLAMADIAYYQGKLHTQHTTI</sequence>
<name>A0A368KZ79_9BURK</name>
<accession>A0A368KZ79</accession>
<proteinExistence type="predicted"/>
<gene>
    <name evidence="1" type="ORF">DU000_12010</name>
</gene>
<dbReference type="NCBIfam" id="TIGR01488">
    <property type="entry name" value="HAD-SF-IB"/>
    <property type="match status" value="1"/>
</dbReference>
<dbReference type="InterPro" id="IPR006385">
    <property type="entry name" value="HAD_hydro_SerB1"/>
</dbReference>
<dbReference type="PANTHER" id="PTHR43344:SF14">
    <property type="entry name" value="HAD-IB FAMILY HYDROLASE"/>
    <property type="match status" value="1"/>
</dbReference>
<dbReference type="OrthoDB" id="9784466at2"/>
<dbReference type="GO" id="GO:0005737">
    <property type="term" value="C:cytoplasm"/>
    <property type="evidence" value="ECO:0007669"/>
    <property type="project" value="TreeGrafter"/>
</dbReference>
<dbReference type="PANTHER" id="PTHR43344">
    <property type="entry name" value="PHOSPHOSERINE PHOSPHATASE"/>
    <property type="match status" value="1"/>
</dbReference>
<dbReference type="AlphaFoldDB" id="A0A368KZ79"/>
<dbReference type="Pfam" id="PF12710">
    <property type="entry name" value="HAD"/>
    <property type="match status" value="1"/>
</dbReference>
<keyword evidence="1" id="KW-0378">Hydrolase</keyword>
<evidence type="ECO:0000313" key="1">
    <source>
        <dbReference type="EMBL" id="RCS56675.1"/>
    </source>
</evidence>
<dbReference type="EMBL" id="QPGB01000006">
    <property type="protein sequence ID" value="RCS56675.1"/>
    <property type="molecule type" value="Genomic_DNA"/>
</dbReference>
<dbReference type="RefSeq" id="WP_114403647.1">
    <property type="nucleotide sequence ID" value="NZ_QPGB01000006.1"/>
</dbReference>
<keyword evidence="2" id="KW-1185">Reference proteome</keyword>
<dbReference type="SUPFAM" id="SSF56784">
    <property type="entry name" value="HAD-like"/>
    <property type="match status" value="1"/>
</dbReference>
<reference evidence="1 2" key="1">
    <citation type="journal article" date="2018" name="Int. J. Syst. Evol. Microbiol.">
        <title>Parvibium lacunae gen. nov., sp. nov., a new member of the family Alcaligenaceae isolated from a freshwater pond.</title>
        <authorList>
            <person name="Chen W.M."/>
            <person name="Xie P.B."/>
            <person name="Hsu M.Y."/>
            <person name="Sheu S.Y."/>
        </authorList>
    </citation>
    <scope>NUCLEOTIDE SEQUENCE [LARGE SCALE GENOMIC DNA]</scope>
    <source>
        <strain evidence="1 2">KMB9</strain>
    </source>
</reference>
<dbReference type="GO" id="GO:0006564">
    <property type="term" value="P:L-serine biosynthetic process"/>
    <property type="evidence" value="ECO:0007669"/>
    <property type="project" value="TreeGrafter"/>
</dbReference>
<dbReference type="GO" id="GO:0036424">
    <property type="term" value="F:L-phosphoserine phosphatase activity"/>
    <property type="evidence" value="ECO:0007669"/>
    <property type="project" value="TreeGrafter"/>
</dbReference>
<protein>
    <submittedName>
        <fullName evidence="1">HAD-IB family hydrolase</fullName>
    </submittedName>
</protein>
<dbReference type="Proteomes" id="UP000252357">
    <property type="component" value="Unassembled WGS sequence"/>
</dbReference>
<dbReference type="InterPro" id="IPR023214">
    <property type="entry name" value="HAD_sf"/>
</dbReference>
<dbReference type="NCBIfam" id="TIGR01490">
    <property type="entry name" value="HAD-SF-IB-hyp1"/>
    <property type="match status" value="1"/>
</dbReference>
<organism evidence="1 2">
    <name type="scientific">Parvibium lacunae</name>
    <dbReference type="NCBI Taxonomy" id="1888893"/>
    <lineage>
        <taxon>Bacteria</taxon>
        <taxon>Pseudomonadati</taxon>
        <taxon>Pseudomonadota</taxon>
        <taxon>Betaproteobacteria</taxon>
        <taxon>Burkholderiales</taxon>
        <taxon>Alcaligenaceae</taxon>
        <taxon>Parvibium</taxon>
    </lineage>
</organism>
<dbReference type="InterPro" id="IPR036412">
    <property type="entry name" value="HAD-like_sf"/>
</dbReference>
<evidence type="ECO:0000313" key="2">
    <source>
        <dbReference type="Proteomes" id="UP000252357"/>
    </source>
</evidence>
<dbReference type="Gene3D" id="3.40.50.1000">
    <property type="entry name" value="HAD superfamily/HAD-like"/>
    <property type="match status" value="1"/>
</dbReference>
<dbReference type="Gene3D" id="1.20.1440.100">
    <property type="entry name" value="SG protein - dephosphorylation function"/>
    <property type="match status" value="1"/>
</dbReference>
<dbReference type="InterPro" id="IPR050582">
    <property type="entry name" value="HAD-like_SerB"/>
</dbReference>